<keyword evidence="15" id="KW-1185">Reference proteome</keyword>
<dbReference type="AlphaFoldDB" id="A0A916QKZ7"/>
<keyword evidence="10 13" id="KW-0472">Membrane</keyword>
<feature type="transmembrane region" description="Helical" evidence="13">
    <location>
        <begin position="78"/>
        <end position="95"/>
    </location>
</feature>
<comment type="similarity">
    <text evidence="2">Belongs to the TMEM175 family.</text>
</comment>
<evidence type="ECO:0000256" key="8">
    <source>
        <dbReference type="ARBA" id="ARBA00022989"/>
    </source>
</evidence>
<sequence length="186" mass="21609">MDKGRLEAFSDGVLAIIITIMVLELKAPVSASWQSLSKLWPTVLGYTLSYAYIAIYWSNHYKLIKQAKKISWKINWANISWLFFTSFIPFTTAWVTQTNFQPVPTLVYIFVFWITAIAYHLLMMAILPSKSLGEAFKMVFVKDKRAVWSLTFYTIGLFTALYWPLVTYLIIAVIAVYWIWPSHEIN</sequence>
<feature type="transmembrane region" description="Helical" evidence="13">
    <location>
        <begin position="12"/>
        <end position="33"/>
    </location>
</feature>
<dbReference type="GO" id="GO:0015252">
    <property type="term" value="F:proton channel activity"/>
    <property type="evidence" value="ECO:0007669"/>
    <property type="project" value="InterPro"/>
</dbReference>
<evidence type="ECO:0000256" key="9">
    <source>
        <dbReference type="ARBA" id="ARBA00023065"/>
    </source>
</evidence>
<evidence type="ECO:0000313" key="14">
    <source>
        <dbReference type="EMBL" id="GFZ27396.1"/>
    </source>
</evidence>
<keyword evidence="6" id="KW-0631">Potassium channel</keyword>
<evidence type="ECO:0000256" key="3">
    <source>
        <dbReference type="ARBA" id="ARBA00022448"/>
    </source>
</evidence>
<dbReference type="Proteomes" id="UP000677218">
    <property type="component" value="Unassembled WGS sequence"/>
</dbReference>
<evidence type="ECO:0000256" key="2">
    <source>
        <dbReference type="ARBA" id="ARBA00006920"/>
    </source>
</evidence>
<gene>
    <name evidence="14" type="ORF">LCB40_12760</name>
</gene>
<proteinExistence type="inferred from homology"/>
<keyword evidence="7" id="KW-0630">Potassium</keyword>
<dbReference type="PANTHER" id="PTHR31462">
    <property type="entry name" value="ENDOSOMAL/LYSOSOMAL POTASSIUM CHANNEL TMEM175"/>
    <property type="match status" value="1"/>
</dbReference>
<comment type="catalytic activity">
    <reaction evidence="12">
        <text>K(+)(in) = K(+)(out)</text>
        <dbReference type="Rhea" id="RHEA:29463"/>
        <dbReference type="ChEBI" id="CHEBI:29103"/>
    </reaction>
</comment>
<feature type="transmembrane region" description="Helical" evidence="13">
    <location>
        <begin position="39"/>
        <end position="57"/>
    </location>
</feature>
<organism evidence="14 15">
    <name type="scientific">Lactobacillus corticis</name>
    <dbReference type="NCBI Taxonomy" id="2201249"/>
    <lineage>
        <taxon>Bacteria</taxon>
        <taxon>Bacillati</taxon>
        <taxon>Bacillota</taxon>
        <taxon>Bacilli</taxon>
        <taxon>Lactobacillales</taxon>
        <taxon>Lactobacillaceae</taxon>
        <taxon>Lactobacillus</taxon>
    </lineage>
</organism>
<dbReference type="PANTHER" id="PTHR31462:SF5">
    <property type="entry name" value="ENDOSOMAL_LYSOSOMAL PROTON CHANNEL TMEM175"/>
    <property type="match status" value="1"/>
</dbReference>
<dbReference type="InterPro" id="IPR010617">
    <property type="entry name" value="TMEM175-like"/>
</dbReference>
<accession>A0A916QKZ7</accession>
<protein>
    <submittedName>
        <fullName evidence="14">Membrane protein</fullName>
    </submittedName>
</protein>
<keyword evidence="5 13" id="KW-0812">Transmembrane</keyword>
<keyword evidence="3" id="KW-0813">Transport</keyword>
<name>A0A916QKZ7_9LACO</name>
<keyword evidence="8 13" id="KW-1133">Transmembrane helix</keyword>
<dbReference type="EMBL" id="BMAY01000009">
    <property type="protein sequence ID" value="GFZ27396.1"/>
    <property type="molecule type" value="Genomic_DNA"/>
</dbReference>
<evidence type="ECO:0000256" key="6">
    <source>
        <dbReference type="ARBA" id="ARBA00022826"/>
    </source>
</evidence>
<dbReference type="GO" id="GO:0016020">
    <property type="term" value="C:membrane"/>
    <property type="evidence" value="ECO:0007669"/>
    <property type="project" value="UniProtKB-SubCell"/>
</dbReference>
<reference evidence="14" key="1">
    <citation type="submission" date="2020-08" db="EMBL/GenBank/DDBJ databases">
        <title>Taxonomic study for Lactobacillus species isolated from hardwood bark.</title>
        <authorList>
            <person name="Tohno M."/>
            <person name="Tanizawa Y."/>
        </authorList>
    </citation>
    <scope>NUCLEOTIDE SEQUENCE</scope>
    <source>
        <strain evidence="14">B40</strain>
    </source>
</reference>
<keyword evidence="4" id="KW-0633">Potassium transport</keyword>
<comment type="subcellular location">
    <subcellularLocation>
        <location evidence="1">Membrane</location>
        <topology evidence="1">Multi-pass membrane protein</topology>
    </subcellularLocation>
</comment>
<evidence type="ECO:0000256" key="5">
    <source>
        <dbReference type="ARBA" id="ARBA00022692"/>
    </source>
</evidence>
<dbReference type="Pfam" id="PF06736">
    <property type="entry name" value="TMEM175"/>
    <property type="match status" value="1"/>
</dbReference>
<evidence type="ECO:0000256" key="13">
    <source>
        <dbReference type="SAM" id="Phobius"/>
    </source>
</evidence>
<dbReference type="GO" id="GO:0005267">
    <property type="term" value="F:potassium channel activity"/>
    <property type="evidence" value="ECO:0007669"/>
    <property type="project" value="UniProtKB-KW"/>
</dbReference>
<feature type="transmembrane region" description="Helical" evidence="13">
    <location>
        <begin position="107"/>
        <end position="127"/>
    </location>
</feature>
<feature type="transmembrane region" description="Helical" evidence="13">
    <location>
        <begin position="147"/>
        <end position="180"/>
    </location>
</feature>
<evidence type="ECO:0000256" key="1">
    <source>
        <dbReference type="ARBA" id="ARBA00004141"/>
    </source>
</evidence>
<evidence type="ECO:0000256" key="7">
    <source>
        <dbReference type="ARBA" id="ARBA00022958"/>
    </source>
</evidence>
<dbReference type="RefSeq" id="WP_212781087.1">
    <property type="nucleotide sequence ID" value="NZ_BMAY01000009.1"/>
</dbReference>
<keyword evidence="9" id="KW-0406">Ion transport</keyword>
<evidence type="ECO:0000256" key="4">
    <source>
        <dbReference type="ARBA" id="ARBA00022538"/>
    </source>
</evidence>
<keyword evidence="11" id="KW-0407">Ion channel</keyword>
<evidence type="ECO:0000256" key="11">
    <source>
        <dbReference type="ARBA" id="ARBA00023303"/>
    </source>
</evidence>
<comment type="caution">
    <text evidence="14">The sequence shown here is derived from an EMBL/GenBank/DDBJ whole genome shotgun (WGS) entry which is preliminary data.</text>
</comment>
<evidence type="ECO:0000313" key="15">
    <source>
        <dbReference type="Proteomes" id="UP000677218"/>
    </source>
</evidence>
<evidence type="ECO:0000256" key="12">
    <source>
        <dbReference type="ARBA" id="ARBA00034430"/>
    </source>
</evidence>
<evidence type="ECO:0000256" key="10">
    <source>
        <dbReference type="ARBA" id="ARBA00023136"/>
    </source>
</evidence>